<dbReference type="HOGENOM" id="CLU_1557744_0_0_1"/>
<accession>A0A0E0IZD1</accession>
<feature type="compositionally biased region" description="Polar residues" evidence="1">
    <location>
        <begin position="67"/>
        <end position="78"/>
    </location>
</feature>
<keyword evidence="3" id="KW-1185">Reference proteome</keyword>
<organism evidence="2">
    <name type="scientific">Oryza nivara</name>
    <name type="common">Indian wild rice</name>
    <name type="synonym">Oryza sativa f. spontanea</name>
    <dbReference type="NCBI Taxonomy" id="4536"/>
    <lineage>
        <taxon>Eukaryota</taxon>
        <taxon>Viridiplantae</taxon>
        <taxon>Streptophyta</taxon>
        <taxon>Embryophyta</taxon>
        <taxon>Tracheophyta</taxon>
        <taxon>Spermatophyta</taxon>
        <taxon>Magnoliopsida</taxon>
        <taxon>Liliopsida</taxon>
        <taxon>Poales</taxon>
        <taxon>Poaceae</taxon>
        <taxon>BOP clade</taxon>
        <taxon>Oryzoideae</taxon>
        <taxon>Oryzeae</taxon>
        <taxon>Oryzinae</taxon>
        <taxon>Oryza</taxon>
    </lineage>
</organism>
<proteinExistence type="predicted"/>
<protein>
    <submittedName>
        <fullName evidence="2">Uncharacterized protein</fullName>
    </submittedName>
</protein>
<evidence type="ECO:0000313" key="2">
    <source>
        <dbReference type="EnsemblPlants" id="ONIVA11G06090.1"/>
    </source>
</evidence>
<feature type="region of interest" description="Disordered" evidence="1">
    <location>
        <begin position="1"/>
        <end position="131"/>
    </location>
</feature>
<evidence type="ECO:0000256" key="1">
    <source>
        <dbReference type="SAM" id="MobiDB-lite"/>
    </source>
</evidence>
<feature type="compositionally biased region" description="Polar residues" evidence="1">
    <location>
        <begin position="21"/>
        <end position="30"/>
    </location>
</feature>
<dbReference type="Gramene" id="ONIVA11G06090.1">
    <property type="protein sequence ID" value="ONIVA11G06090.1"/>
    <property type="gene ID" value="ONIVA11G06090"/>
</dbReference>
<dbReference type="Proteomes" id="UP000006591">
    <property type="component" value="Chromosome 11"/>
</dbReference>
<feature type="compositionally biased region" description="Basic and acidic residues" evidence="1">
    <location>
        <begin position="1"/>
        <end position="20"/>
    </location>
</feature>
<dbReference type="AlphaFoldDB" id="A0A0E0IZD1"/>
<dbReference type="EnsemblPlants" id="ONIVA11G06090.1">
    <property type="protein sequence ID" value="ONIVA11G06090.1"/>
    <property type="gene ID" value="ONIVA11G06090"/>
</dbReference>
<name>A0A0E0IZD1_ORYNI</name>
<reference evidence="2" key="2">
    <citation type="submission" date="2018-04" db="EMBL/GenBank/DDBJ databases">
        <title>OnivRS2 (Oryza nivara Reference Sequence Version 2).</title>
        <authorList>
            <person name="Zhang J."/>
            <person name="Kudrna D."/>
            <person name="Lee S."/>
            <person name="Talag J."/>
            <person name="Rajasekar S."/>
            <person name="Welchert J."/>
            <person name="Hsing Y.-I."/>
            <person name="Wing R.A."/>
        </authorList>
    </citation>
    <scope>NUCLEOTIDE SEQUENCE [LARGE SCALE GENOMIC DNA]</scope>
    <source>
        <strain evidence="2">SL10</strain>
    </source>
</reference>
<feature type="compositionally biased region" description="Basic and acidic residues" evidence="1">
    <location>
        <begin position="113"/>
        <end position="123"/>
    </location>
</feature>
<evidence type="ECO:0000313" key="3">
    <source>
        <dbReference type="Proteomes" id="UP000006591"/>
    </source>
</evidence>
<feature type="compositionally biased region" description="Polar residues" evidence="1">
    <location>
        <begin position="92"/>
        <end position="109"/>
    </location>
</feature>
<feature type="compositionally biased region" description="Basic and acidic residues" evidence="1">
    <location>
        <begin position="31"/>
        <end position="40"/>
    </location>
</feature>
<reference evidence="2" key="1">
    <citation type="submission" date="2015-04" db="UniProtKB">
        <authorList>
            <consortium name="EnsemblPlants"/>
        </authorList>
    </citation>
    <scope>IDENTIFICATION</scope>
    <source>
        <strain evidence="2">SL10</strain>
    </source>
</reference>
<sequence length="172" mass="18606">MEKQRCDERRNRRIGVEMEKTTGSQTQSLTEEMKTAKEHIQAFSPMVAGVGAEHEPLGPTRAEPPITNRNEGSPGQTLSSSRRHSPPPAASGQENARSTAWGSKISTYANGGRPDEEPGRAGERGSVGQGGWQLEAAARARKIGGIAGSEEVSLDQFEAARRERVRWRNGGD</sequence>